<dbReference type="SUPFAM" id="SSF48264">
    <property type="entry name" value="Cytochrome P450"/>
    <property type="match status" value="1"/>
</dbReference>
<evidence type="ECO:0000256" key="1">
    <source>
        <dbReference type="ARBA" id="ARBA00010617"/>
    </source>
</evidence>
<keyword evidence="6 7" id="KW-0503">Monooxygenase</keyword>
<evidence type="ECO:0000256" key="6">
    <source>
        <dbReference type="ARBA" id="ARBA00023033"/>
    </source>
</evidence>
<evidence type="ECO:0000256" key="7">
    <source>
        <dbReference type="RuleBase" id="RU000461"/>
    </source>
</evidence>
<dbReference type="CDD" id="cd20625">
    <property type="entry name" value="CYP164-like"/>
    <property type="match status" value="1"/>
</dbReference>
<keyword evidence="3 7" id="KW-0479">Metal-binding</keyword>
<dbReference type="PRINTS" id="PR00359">
    <property type="entry name" value="BP450"/>
</dbReference>
<evidence type="ECO:0000256" key="2">
    <source>
        <dbReference type="ARBA" id="ARBA00022617"/>
    </source>
</evidence>
<keyword evidence="2 7" id="KW-0349">Heme</keyword>
<dbReference type="InterPro" id="IPR017972">
    <property type="entry name" value="Cyt_P450_CS"/>
</dbReference>
<evidence type="ECO:0000313" key="9">
    <source>
        <dbReference type="Proteomes" id="UP001601992"/>
    </source>
</evidence>
<dbReference type="PANTHER" id="PTHR46696:SF1">
    <property type="entry name" value="CYTOCHROME P450 YJIB-RELATED"/>
    <property type="match status" value="1"/>
</dbReference>
<dbReference type="PANTHER" id="PTHR46696">
    <property type="entry name" value="P450, PUTATIVE (EUROFUNG)-RELATED"/>
    <property type="match status" value="1"/>
</dbReference>
<gene>
    <name evidence="8" type="ORF">ACFYXQ_24455</name>
</gene>
<dbReference type="EMBL" id="JBIAQY010000008">
    <property type="protein sequence ID" value="MFF3570938.1"/>
    <property type="molecule type" value="Genomic_DNA"/>
</dbReference>
<evidence type="ECO:0000313" key="8">
    <source>
        <dbReference type="EMBL" id="MFF3570938.1"/>
    </source>
</evidence>
<evidence type="ECO:0000256" key="5">
    <source>
        <dbReference type="ARBA" id="ARBA00023004"/>
    </source>
</evidence>
<dbReference type="InterPro" id="IPR036396">
    <property type="entry name" value="Cyt_P450_sf"/>
</dbReference>
<comment type="similarity">
    <text evidence="1 7">Belongs to the cytochrome P450 family.</text>
</comment>
<dbReference type="RefSeq" id="WP_040820689.1">
    <property type="nucleotide sequence ID" value="NZ_JBIAQY010000008.1"/>
</dbReference>
<dbReference type="Gene3D" id="1.10.630.10">
    <property type="entry name" value="Cytochrome P450"/>
    <property type="match status" value="1"/>
</dbReference>
<dbReference type="Proteomes" id="UP001601992">
    <property type="component" value="Unassembled WGS sequence"/>
</dbReference>
<reference evidence="8 9" key="1">
    <citation type="submission" date="2024-10" db="EMBL/GenBank/DDBJ databases">
        <title>The Natural Products Discovery Center: Release of the First 8490 Sequenced Strains for Exploring Actinobacteria Biosynthetic Diversity.</title>
        <authorList>
            <person name="Kalkreuter E."/>
            <person name="Kautsar S.A."/>
            <person name="Yang D."/>
            <person name="Bader C.D."/>
            <person name="Teijaro C.N."/>
            <person name="Fluegel L."/>
            <person name="Davis C.M."/>
            <person name="Simpson J.R."/>
            <person name="Lauterbach L."/>
            <person name="Steele A.D."/>
            <person name="Gui C."/>
            <person name="Meng S."/>
            <person name="Li G."/>
            <person name="Viehrig K."/>
            <person name="Ye F."/>
            <person name="Su P."/>
            <person name="Kiefer A.F."/>
            <person name="Nichols A."/>
            <person name="Cepeda A.J."/>
            <person name="Yan W."/>
            <person name="Fan B."/>
            <person name="Jiang Y."/>
            <person name="Adhikari A."/>
            <person name="Zheng C.-J."/>
            <person name="Schuster L."/>
            <person name="Cowan T.M."/>
            <person name="Smanski M.J."/>
            <person name="Chevrette M.G."/>
            <person name="De Carvalho L.P.S."/>
            <person name="Shen B."/>
        </authorList>
    </citation>
    <scope>NUCLEOTIDE SEQUENCE [LARGE SCALE GENOMIC DNA]</scope>
    <source>
        <strain evidence="8 9">NPDC002593</strain>
    </source>
</reference>
<accession>A0ABW6S5T2</accession>
<keyword evidence="4 7" id="KW-0560">Oxidoreductase</keyword>
<proteinExistence type="inferred from homology"/>
<evidence type="ECO:0000256" key="3">
    <source>
        <dbReference type="ARBA" id="ARBA00022723"/>
    </source>
</evidence>
<dbReference type="InterPro" id="IPR002397">
    <property type="entry name" value="Cyt_P450_B"/>
</dbReference>
<comment type="caution">
    <text evidence="8">The sequence shown here is derived from an EMBL/GenBank/DDBJ whole genome shotgun (WGS) entry which is preliminary data.</text>
</comment>
<dbReference type="Pfam" id="PF00067">
    <property type="entry name" value="p450"/>
    <property type="match status" value="2"/>
</dbReference>
<sequence length="418" mass="46446">MSLASTPEQPTLAPGELPVELQLMLQIFNPANRHDPFPLYRQLQDLGPVHRSPLGLSLLTRYDEVVTALTSSDWGHDQEVEHLHSGQEEAFPPVFMWMEPPDHTRLRGLVSKAFTPGRIMSIRPRMEEIVDGLLDTALAAEEFDAITGIAYPLPLTVICEILGVPARDHDLIQEWSQILSWGLDPDHLLPQEAKDARSEATPKFLEYLRALIAERRANPGEDLISALATVEEQGDRLSEEEMLGTIIFLIVAGHETTVNLVGNGLLALLRNSDQMDLLRSRPELVRPAIDELLRYDGPPHLNTRSAKVRTTLGGQTFEPGDGVVTLLACANRDPRAFDNPDKLDITRFDGHAPVSRHLAFSRGHHYCLGAPLATLEMEVVLTALLARVGSMELLQDNPPYKPNVLIRGLAELQVRFKS</sequence>
<evidence type="ECO:0000256" key="4">
    <source>
        <dbReference type="ARBA" id="ARBA00023002"/>
    </source>
</evidence>
<keyword evidence="9" id="KW-1185">Reference proteome</keyword>
<name>A0ABW6S5T2_9NOCA</name>
<dbReference type="PROSITE" id="PS00086">
    <property type="entry name" value="CYTOCHROME_P450"/>
    <property type="match status" value="1"/>
</dbReference>
<dbReference type="InterPro" id="IPR001128">
    <property type="entry name" value="Cyt_P450"/>
</dbReference>
<organism evidence="8 9">
    <name type="scientific">Nocardia jiangxiensis</name>
    <dbReference type="NCBI Taxonomy" id="282685"/>
    <lineage>
        <taxon>Bacteria</taxon>
        <taxon>Bacillati</taxon>
        <taxon>Actinomycetota</taxon>
        <taxon>Actinomycetes</taxon>
        <taxon>Mycobacteriales</taxon>
        <taxon>Nocardiaceae</taxon>
        <taxon>Nocardia</taxon>
    </lineage>
</organism>
<protein>
    <submittedName>
        <fullName evidence="8">Cytochrome P450</fullName>
    </submittedName>
</protein>
<keyword evidence="5 7" id="KW-0408">Iron</keyword>